<dbReference type="Gene3D" id="3.40.50.1240">
    <property type="entry name" value="Phosphoglycerate mutase-like"/>
    <property type="match status" value="1"/>
</dbReference>
<dbReference type="Pfam" id="PF00300">
    <property type="entry name" value="His_Phos_1"/>
    <property type="match status" value="1"/>
</dbReference>
<sequence length="235" mass="24461">MATVVLVRHARSTANASGLLTGRLKGVHLDDTGRGQAERAARRLSSVPLAAIVSSPLERCRETAKALVGEQAAPPKVVSERGLVECDYGAWQGRALKDLAKEKLWKVVQQHPASVTFPDGESMAAMSSRAVAAIRRHDAEVEAAHGPNAVWAAVTHGDLVKAILADALGLHLDQFQRLHVDPASMSVVRYAAGASYVLTSNSHEGDLGWLAPKGGKKAPATGVVGGGAGPAGKGH</sequence>
<dbReference type="NCBIfam" id="TIGR03848">
    <property type="entry name" value="MSMEG_4193"/>
    <property type="match status" value="1"/>
</dbReference>
<proteinExistence type="predicted"/>
<organism evidence="1 2">
    <name type="scientific">Nocardioides aestuarii</name>
    <dbReference type="NCBI Taxonomy" id="252231"/>
    <lineage>
        <taxon>Bacteria</taxon>
        <taxon>Bacillati</taxon>
        <taxon>Actinomycetota</taxon>
        <taxon>Actinomycetes</taxon>
        <taxon>Propionibacteriales</taxon>
        <taxon>Nocardioidaceae</taxon>
        <taxon>Nocardioides</taxon>
    </lineage>
</organism>
<dbReference type="PANTHER" id="PTHR48100">
    <property type="entry name" value="BROAD-SPECIFICITY PHOSPHATASE YOR283W-RELATED"/>
    <property type="match status" value="1"/>
</dbReference>
<evidence type="ECO:0000313" key="1">
    <source>
        <dbReference type="EMBL" id="MFD1948734.1"/>
    </source>
</evidence>
<dbReference type="InterPro" id="IPR050275">
    <property type="entry name" value="PGM_Phosphatase"/>
</dbReference>
<dbReference type="CDD" id="cd07067">
    <property type="entry name" value="HP_PGM_like"/>
    <property type="match status" value="1"/>
</dbReference>
<comment type="caution">
    <text evidence="1">The sequence shown here is derived from an EMBL/GenBank/DDBJ whole genome shotgun (WGS) entry which is preliminary data.</text>
</comment>
<dbReference type="PANTHER" id="PTHR48100:SF2">
    <property type="entry name" value="CONSERVED PROTEIN"/>
    <property type="match status" value="1"/>
</dbReference>
<dbReference type="InterPro" id="IPR029033">
    <property type="entry name" value="His_PPase_superfam"/>
</dbReference>
<dbReference type="SMART" id="SM00855">
    <property type="entry name" value="PGAM"/>
    <property type="match status" value="1"/>
</dbReference>
<dbReference type="InterPro" id="IPR022492">
    <property type="entry name" value="Phosphomutase_MSMEG4193_put"/>
</dbReference>
<keyword evidence="2" id="KW-1185">Reference proteome</keyword>
<name>A0ABW4TQ27_9ACTN</name>
<accession>A0ABW4TQ27</accession>
<evidence type="ECO:0000313" key="2">
    <source>
        <dbReference type="Proteomes" id="UP001597351"/>
    </source>
</evidence>
<dbReference type="EMBL" id="JBHUGD010000004">
    <property type="protein sequence ID" value="MFD1948734.1"/>
    <property type="molecule type" value="Genomic_DNA"/>
</dbReference>
<gene>
    <name evidence="1" type="ORF">ACFSDE_18170</name>
</gene>
<dbReference type="InterPro" id="IPR013078">
    <property type="entry name" value="His_Pase_superF_clade-1"/>
</dbReference>
<dbReference type="Proteomes" id="UP001597351">
    <property type="component" value="Unassembled WGS sequence"/>
</dbReference>
<reference evidence="2" key="1">
    <citation type="journal article" date="2019" name="Int. J. Syst. Evol. Microbiol.">
        <title>The Global Catalogue of Microorganisms (GCM) 10K type strain sequencing project: providing services to taxonomists for standard genome sequencing and annotation.</title>
        <authorList>
            <consortium name="The Broad Institute Genomics Platform"/>
            <consortium name="The Broad Institute Genome Sequencing Center for Infectious Disease"/>
            <person name="Wu L."/>
            <person name="Ma J."/>
        </authorList>
    </citation>
    <scope>NUCLEOTIDE SEQUENCE [LARGE SCALE GENOMIC DNA]</scope>
    <source>
        <strain evidence="2">CGMCC 1.12477</strain>
    </source>
</reference>
<dbReference type="SUPFAM" id="SSF53254">
    <property type="entry name" value="Phosphoglycerate mutase-like"/>
    <property type="match status" value="1"/>
</dbReference>
<protein>
    <submittedName>
        <fullName evidence="1">MSMEG_4193 family putative phosphomutase</fullName>
    </submittedName>
</protein>
<dbReference type="RefSeq" id="WP_343921722.1">
    <property type="nucleotide sequence ID" value="NZ_BAAAJT010000003.1"/>
</dbReference>